<evidence type="ECO:0000313" key="2">
    <source>
        <dbReference type="Proteomes" id="UP000271624"/>
    </source>
</evidence>
<name>A0A433V5Z3_9CYAN</name>
<evidence type="ECO:0000313" key="1">
    <source>
        <dbReference type="EMBL" id="RUT01522.1"/>
    </source>
</evidence>
<dbReference type="EMBL" id="RSCL01000019">
    <property type="protein sequence ID" value="RUT01522.1"/>
    <property type="molecule type" value="Genomic_DNA"/>
</dbReference>
<dbReference type="AlphaFoldDB" id="A0A433V5Z3"/>
<proteinExistence type="predicted"/>
<dbReference type="Proteomes" id="UP000271624">
    <property type="component" value="Unassembled WGS sequence"/>
</dbReference>
<organism evidence="1 2">
    <name type="scientific">Dulcicalothrix desertica PCC 7102</name>
    <dbReference type="NCBI Taxonomy" id="232991"/>
    <lineage>
        <taxon>Bacteria</taxon>
        <taxon>Bacillati</taxon>
        <taxon>Cyanobacteriota</taxon>
        <taxon>Cyanophyceae</taxon>
        <taxon>Nostocales</taxon>
        <taxon>Calotrichaceae</taxon>
        <taxon>Dulcicalothrix</taxon>
    </lineage>
</organism>
<sequence length="47" mass="5407">MSENEHEIRLKKFLRNAHGDGVHRDYVRVSAKPDNESVRENAGMGKK</sequence>
<accession>A0A433V5Z3</accession>
<gene>
    <name evidence="1" type="ORF">DSM106972_066190</name>
</gene>
<protein>
    <submittedName>
        <fullName evidence="1">Uncharacterized protein</fullName>
    </submittedName>
</protein>
<reference evidence="1" key="1">
    <citation type="submission" date="2018-12" db="EMBL/GenBank/DDBJ databases">
        <authorList>
            <person name="Will S."/>
            <person name="Neumann-Schaal M."/>
            <person name="Henke P."/>
        </authorList>
    </citation>
    <scope>NUCLEOTIDE SEQUENCE</scope>
    <source>
        <strain evidence="1">PCC 7102</strain>
    </source>
</reference>
<comment type="caution">
    <text evidence="1">The sequence shown here is derived from an EMBL/GenBank/DDBJ whole genome shotgun (WGS) entry which is preliminary data.</text>
</comment>
<reference evidence="1" key="2">
    <citation type="journal article" date="2019" name="Genome Biol. Evol.">
        <title>Day and night: Metabolic profiles and evolutionary relationships of six axenic non-marine cyanobacteria.</title>
        <authorList>
            <person name="Will S.E."/>
            <person name="Henke P."/>
            <person name="Boedeker C."/>
            <person name="Huang S."/>
            <person name="Brinkmann H."/>
            <person name="Rohde M."/>
            <person name="Jarek M."/>
            <person name="Friedl T."/>
            <person name="Seufert S."/>
            <person name="Schumacher M."/>
            <person name="Overmann J."/>
            <person name="Neumann-Schaal M."/>
            <person name="Petersen J."/>
        </authorList>
    </citation>
    <scope>NUCLEOTIDE SEQUENCE [LARGE SCALE GENOMIC DNA]</scope>
    <source>
        <strain evidence="1">PCC 7102</strain>
    </source>
</reference>
<keyword evidence="2" id="KW-1185">Reference proteome</keyword>